<organism evidence="2 3">
    <name type="scientific">Belliella kenyensis</name>
    <dbReference type="NCBI Taxonomy" id="1472724"/>
    <lineage>
        <taxon>Bacteria</taxon>
        <taxon>Pseudomonadati</taxon>
        <taxon>Bacteroidota</taxon>
        <taxon>Cytophagia</taxon>
        <taxon>Cytophagales</taxon>
        <taxon>Cyclobacteriaceae</taxon>
        <taxon>Belliella</taxon>
    </lineage>
</organism>
<dbReference type="SUPFAM" id="SSF55909">
    <property type="entry name" value="Pentein"/>
    <property type="match status" value="1"/>
</dbReference>
<evidence type="ECO:0000313" key="2">
    <source>
        <dbReference type="EMBL" id="MFC3976353.1"/>
    </source>
</evidence>
<accession>A0ABV8ELX7</accession>
<evidence type="ECO:0000256" key="1">
    <source>
        <dbReference type="ARBA" id="ARBA00022801"/>
    </source>
</evidence>
<dbReference type="Proteomes" id="UP001595766">
    <property type="component" value="Unassembled WGS sequence"/>
</dbReference>
<keyword evidence="1" id="KW-0378">Hydrolase</keyword>
<name>A0ABV8ELX7_9BACT</name>
<dbReference type="PANTHER" id="PTHR31377">
    <property type="entry name" value="AGMATINE DEIMINASE-RELATED"/>
    <property type="match status" value="1"/>
</dbReference>
<dbReference type="Gene3D" id="3.75.10.10">
    <property type="entry name" value="L-arginine/glycine Amidinotransferase, Chain A"/>
    <property type="match status" value="1"/>
</dbReference>
<dbReference type="EMBL" id="JBHSAV010000025">
    <property type="protein sequence ID" value="MFC3976353.1"/>
    <property type="molecule type" value="Genomic_DNA"/>
</dbReference>
<evidence type="ECO:0000313" key="3">
    <source>
        <dbReference type="Proteomes" id="UP001595766"/>
    </source>
</evidence>
<dbReference type="RefSeq" id="WP_241296889.1">
    <property type="nucleotide sequence ID" value="NZ_JAKZGR010000016.1"/>
</dbReference>
<proteinExistence type="predicted"/>
<protein>
    <submittedName>
        <fullName evidence="2">Agmatine/peptidylarginine deiminase</fullName>
    </submittedName>
</protein>
<reference evidence="3" key="1">
    <citation type="journal article" date="2019" name="Int. J. Syst. Evol. Microbiol.">
        <title>The Global Catalogue of Microorganisms (GCM) 10K type strain sequencing project: providing services to taxonomists for standard genome sequencing and annotation.</title>
        <authorList>
            <consortium name="The Broad Institute Genomics Platform"/>
            <consortium name="The Broad Institute Genome Sequencing Center for Infectious Disease"/>
            <person name="Wu L."/>
            <person name="Ma J."/>
        </authorList>
    </citation>
    <scope>NUCLEOTIDE SEQUENCE [LARGE SCALE GENOMIC DNA]</scope>
    <source>
        <strain evidence="3">CECT 8551</strain>
    </source>
</reference>
<comment type="caution">
    <text evidence="2">The sequence shown here is derived from an EMBL/GenBank/DDBJ whole genome shotgun (WGS) entry which is preliminary data.</text>
</comment>
<keyword evidence="3" id="KW-1185">Reference proteome</keyword>
<dbReference type="PANTHER" id="PTHR31377:SF0">
    <property type="entry name" value="AGMATINE DEIMINASE-RELATED"/>
    <property type="match status" value="1"/>
</dbReference>
<dbReference type="Pfam" id="PF04371">
    <property type="entry name" value="PAD_porph"/>
    <property type="match status" value="1"/>
</dbReference>
<sequence length="424" mass="48046">MLFSCKEENDNTAFYYPAEWESHQAIYIGWGYEAEWKREAWPFIIDIVYALNGTTPIIFLSDTSENVQVLKDFLLNKNISPDDYEFISLPMNNPMAPRDIGPVYLLNGRGEKKVVDFKWAAQEAYKEFLIARGIEASKAAEYASFLERNQKVDSILAIKNGHEVISSCLTLDGGAIEVNGKGTILLNEYWMLKYNNGIPKDSIENELRRTLNVSNFVWVGKGLMEDPPDIATIIPGYFGAGTDGHTDEYIRFANATTILLAWVDENERDKHPINKGNYERLNETFQILKQAKDQNGQPFNIIKLPLPDLIYRPVVVVEGWATSDTTVGISLFTASDGYKVGDTITQVAASSYLNFLVSNDKVLLPTYLHVGGSKEKEEEVKRIFTKLYPDKDLVWIDAMKYNWEGGGIHCFTKQVPLSTNFRKN</sequence>
<gene>
    <name evidence="2" type="ORF">ACFOUP_08195</name>
</gene>
<dbReference type="InterPro" id="IPR007466">
    <property type="entry name" value="Peptidyl-Arg-deiminase_porph"/>
</dbReference>